<keyword evidence="4" id="KW-0233">DNA recombination</keyword>
<dbReference type="EMBL" id="VMBG01000002">
    <property type="protein sequence ID" value="TSJ76778.1"/>
    <property type="molecule type" value="Genomic_DNA"/>
</dbReference>
<evidence type="ECO:0000256" key="3">
    <source>
        <dbReference type="ARBA" id="ARBA00023125"/>
    </source>
</evidence>
<dbReference type="SUPFAM" id="SSF56349">
    <property type="entry name" value="DNA breaking-rejoining enzymes"/>
    <property type="match status" value="1"/>
</dbReference>
<keyword evidence="10" id="KW-1185">Reference proteome</keyword>
<evidence type="ECO:0000256" key="4">
    <source>
        <dbReference type="ARBA" id="ARBA00023172"/>
    </source>
</evidence>
<dbReference type="GO" id="GO:0015074">
    <property type="term" value="P:DNA integration"/>
    <property type="evidence" value="ECO:0007669"/>
    <property type="project" value="UniProtKB-KW"/>
</dbReference>
<keyword evidence="2" id="KW-0229">DNA integration</keyword>
<dbReference type="GO" id="GO:0003677">
    <property type="term" value="F:DNA binding"/>
    <property type="evidence" value="ECO:0007669"/>
    <property type="project" value="UniProtKB-UniRule"/>
</dbReference>
<evidence type="ECO:0000256" key="6">
    <source>
        <dbReference type="SAM" id="MobiDB-lite"/>
    </source>
</evidence>
<dbReference type="Gene3D" id="1.10.150.130">
    <property type="match status" value="1"/>
</dbReference>
<dbReference type="RefSeq" id="WP_144230550.1">
    <property type="nucleotide sequence ID" value="NZ_CBCRVV010000009.1"/>
</dbReference>
<dbReference type="AlphaFoldDB" id="A0A556QJG8"/>
<evidence type="ECO:0000256" key="2">
    <source>
        <dbReference type="ARBA" id="ARBA00022908"/>
    </source>
</evidence>
<proteinExistence type="inferred from homology"/>
<protein>
    <submittedName>
        <fullName evidence="9">Site-specific integrase</fullName>
    </submittedName>
</protein>
<dbReference type="InterPro" id="IPR050090">
    <property type="entry name" value="Tyrosine_recombinase_XerCD"/>
</dbReference>
<dbReference type="InterPro" id="IPR002104">
    <property type="entry name" value="Integrase_catalytic"/>
</dbReference>
<feature type="compositionally biased region" description="Basic and acidic residues" evidence="6">
    <location>
        <begin position="364"/>
        <end position="373"/>
    </location>
</feature>
<evidence type="ECO:0000259" key="8">
    <source>
        <dbReference type="PROSITE" id="PS51900"/>
    </source>
</evidence>
<accession>A0A556QJG8</accession>
<dbReference type="Proteomes" id="UP000315648">
    <property type="component" value="Unassembled WGS sequence"/>
</dbReference>
<evidence type="ECO:0000259" key="7">
    <source>
        <dbReference type="PROSITE" id="PS51898"/>
    </source>
</evidence>
<sequence length="385" mass="42953">MASVWKHPESRYWVACYTDDGGRQRKRSTKLTDRGKALQMAQKFEGAYRTKLTEAQARKVISDIFTDIHGDKLNHSSVTAFMKAWLEGKRVETSKGSHKRYENAVDKLLAFLGERAERDIAYITKKDLTDLRDATAKTLSISTANTDLKILRIAFKQAVTDGLRLDNPGAAVSVLEDRKDADAPERRPFTMEEIEKLLAVAKGEWRGLILGGLYLGQRLGDLANLTGRKVDMKEGLVSFRSQKTGRDMVIPIAAPLLAELKKHYPSNLDAPIFPKAHESKRDSDGESRRLSAEFHALLVKAKLAEERSKIKNTGRGHSVKRTVSPLSFHSLRHTATSMLKRAGVPESVVRDIIGHESEIVSRNYTHTDDETKRQAVSRLPGIGGA</sequence>
<evidence type="ECO:0000256" key="5">
    <source>
        <dbReference type="PROSITE-ProRule" id="PRU01248"/>
    </source>
</evidence>
<evidence type="ECO:0000256" key="1">
    <source>
        <dbReference type="ARBA" id="ARBA00008857"/>
    </source>
</evidence>
<evidence type="ECO:0000313" key="9">
    <source>
        <dbReference type="EMBL" id="TSJ76778.1"/>
    </source>
</evidence>
<comment type="caution">
    <text evidence="9">The sequence shown here is derived from an EMBL/GenBank/DDBJ whole genome shotgun (WGS) entry which is preliminary data.</text>
</comment>
<gene>
    <name evidence="9" type="ORF">FPL22_11685</name>
</gene>
<name>A0A556QJG8_9BACT</name>
<feature type="region of interest" description="Disordered" evidence="6">
    <location>
        <begin position="364"/>
        <end position="385"/>
    </location>
</feature>
<organism evidence="9 10">
    <name type="scientific">Rariglobus hedericola</name>
    <dbReference type="NCBI Taxonomy" id="2597822"/>
    <lineage>
        <taxon>Bacteria</taxon>
        <taxon>Pseudomonadati</taxon>
        <taxon>Verrucomicrobiota</taxon>
        <taxon>Opitutia</taxon>
        <taxon>Opitutales</taxon>
        <taxon>Opitutaceae</taxon>
        <taxon>Rariglobus</taxon>
    </lineage>
</organism>
<dbReference type="InterPro" id="IPR011010">
    <property type="entry name" value="DNA_brk_join_enz"/>
</dbReference>
<dbReference type="Gene3D" id="1.10.443.10">
    <property type="entry name" value="Intergrase catalytic core"/>
    <property type="match status" value="1"/>
</dbReference>
<keyword evidence="3 5" id="KW-0238">DNA-binding</keyword>
<dbReference type="OrthoDB" id="179876at2"/>
<dbReference type="InterPro" id="IPR010998">
    <property type="entry name" value="Integrase_recombinase_N"/>
</dbReference>
<dbReference type="PROSITE" id="PS51898">
    <property type="entry name" value="TYR_RECOMBINASE"/>
    <property type="match status" value="1"/>
</dbReference>
<dbReference type="InterPro" id="IPR025269">
    <property type="entry name" value="SAM-like_dom"/>
</dbReference>
<dbReference type="PANTHER" id="PTHR30349:SF41">
    <property type="entry name" value="INTEGRASE_RECOMBINASE PROTEIN MJ0367-RELATED"/>
    <property type="match status" value="1"/>
</dbReference>
<dbReference type="GO" id="GO:0006310">
    <property type="term" value="P:DNA recombination"/>
    <property type="evidence" value="ECO:0007669"/>
    <property type="project" value="UniProtKB-KW"/>
</dbReference>
<reference evidence="9 10" key="1">
    <citation type="submission" date="2019-07" db="EMBL/GenBank/DDBJ databases">
        <title>Description of 53C-WASEF.</title>
        <authorList>
            <person name="Pitt A."/>
            <person name="Hahn M.W."/>
        </authorList>
    </citation>
    <scope>NUCLEOTIDE SEQUENCE [LARGE SCALE GENOMIC DNA]</scope>
    <source>
        <strain evidence="9 10">53C-WASEF</strain>
    </source>
</reference>
<dbReference type="InterPro" id="IPR044068">
    <property type="entry name" value="CB"/>
</dbReference>
<evidence type="ECO:0000313" key="10">
    <source>
        <dbReference type="Proteomes" id="UP000315648"/>
    </source>
</evidence>
<dbReference type="InterPro" id="IPR013762">
    <property type="entry name" value="Integrase-like_cat_sf"/>
</dbReference>
<feature type="domain" description="Core-binding (CB)" evidence="8">
    <location>
        <begin position="76"/>
        <end position="159"/>
    </location>
</feature>
<comment type="similarity">
    <text evidence="1">Belongs to the 'phage' integrase family.</text>
</comment>
<dbReference type="Pfam" id="PF00589">
    <property type="entry name" value="Phage_integrase"/>
    <property type="match status" value="1"/>
</dbReference>
<feature type="domain" description="Tyr recombinase" evidence="7">
    <location>
        <begin position="184"/>
        <end position="377"/>
    </location>
</feature>
<dbReference type="PANTHER" id="PTHR30349">
    <property type="entry name" value="PHAGE INTEGRASE-RELATED"/>
    <property type="match status" value="1"/>
</dbReference>
<dbReference type="PROSITE" id="PS51900">
    <property type="entry name" value="CB"/>
    <property type="match status" value="1"/>
</dbReference>
<dbReference type="Pfam" id="PF13102">
    <property type="entry name" value="Phage_int_SAM_5"/>
    <property type="match status" value="1"/>
</dbReference>